<accession>A0ACD3ZGE0</accession>
<name>A0ACD3ZGE0_FUSSC</name>
<sequence length="264" mass="28076">MSISSKPLTVLITGAAGGLGRVIATAFLDKGANVAICDVNVERLAETTTLWARDYPDRFIARQADVASLPDIEALVRSITSKFGRLDILINNAAVLDKFDPAGTCSQEMWDRILKVNLTGAFVCTKVAVNTMQAQSPPGGSIINMGSNASVSGTDGGLAYTVSKHGILALTRNTAAYYLDHNITCTMLQLGGLAATNIQDSLTEDVNMEGMGLIDKHMPGFQPGVNDVPLQDVAKFCIFLTDRELAKTLNGASVPFNRNWPAGV</sequence>
<protein>
    <submittedName>
        <fullName evidence="1">Uncharacterized protein</fullName>
    </submittedName>
</protein>
<dbReference type="EMBL" id="CP090037">
    <property type="protein sequence ID" value="UPL00166.1"/>
    <property type="molecule type" value="Genomic_DNA"/>
</dbReference>
<reference evidence="1" key="1">
    <citation type="submission" date="2021-11" db="EMBL/GenBank/DDBJ databases">
        <title>Fusarium solani-melongenae Genome sequencing and assembly.</title>
        <authorList>
            <person name="Xie S."/>
            <person name="Huang L."/>
            <person name="Zhang X."/>
        </authorList>
    </citation>
    <scope>NUCLEOTIDE SEQUENCE</scope>
    <source>
        <strain evidence="1">CRI 24-3</strain>
    </source>
</reference>
<proteinExistence type="predicted"/>
<evidence type="ECO:0000313" key="2">
    <source>
        <dbReference type="Proteomes" id="UP000830768"/>
    </source>
</evidence>
<organism evidence="1 2">
    <name type="scientific">Fusarium solani subsp. cucurbitae</name>
    <name type="common">Neocosmosporum cucurbitae</name>
    <dbReference type="NCBI Taxonomy" id="2747967"/>
    <lineage>
        <taxon>Eukaryota</taxon>
        <taxon>Fungi</taxon>
        <taxon>Dikarya</taxon>
        <taxon>Ascomycota</taxon>
        <taxon>Pezizomycotina</taxon>
        <taxon>Sordariomycetes</taxon>
        <taxon>Hypocreomycetidae</taxon>
        <taxon>Hypocreales</taxon>
        <taxon>Nectriaceae</taxon>
        <taxon>Fusarium</taxon>
        <taxon>Fusarium solani species complex</taxon>
    </lineage>
</organism>
<gene>
    <name evidence="1" type="ORF">LCI18_011100</name>
</gene>
<dbReference type="Proteomes" id="UP000830768">
    <property type="component" value="Chromosome 9"/>
</dbReference>
<evidence type="ECO:0000313" key="1">
    <source>
        <dbReference type="EMBL" id="UPL00166.1"/>
    </source>
</evidence>
<keyword evidence="2" id="KW-1185">Reference proteome</keyword>